<dbReference type="InterPro" id="IPR036345">
    <property type="entry name" value="ExoRNase_PH_dom2_sf"/>
</dbReference>
<keyword evidence="6" id="KW-0271">Exosome</keyword>
<reference evidence="12 13" key="1">
    <citation type="journal article" date="2019" name="Sci. Rep.">
        <title>A high-quality genome of Eragrostis curvula grass provides insights into Poaceae evolution and supports new strategies to enhance forage quality.</title>
        <authorList>
            <person name="Carballo J."/>
            <person name="Santos B.A.C.M."/>
            <person name="Zappacosta D."/>
            <person name="Garbus I."/>
            <person name="Selva J.P."/>
            <person name="Gallo C.A."/>
            <person name="Diaz A."/>
            <person name="Albertini E."/>
            <person name="Caccamo M."/>
            <person name="Echenique V."/>
        </authorList>
    </citation>
    <scope>NUCLEOTIDE SEQUENCE [LARGE SCALE GENOMIC DNA]</scope>
    <source>
        <strain evidence="13">cv. Victoria</strain>
        <tissue evidence="12">Leaf</tissue>
    </source>
</reference>
<dbReference type="Gene3D" id="3.30.230.70">
    <property type="entry name" value="GHMP Kinase, N-terminal domain"/>
    <property type="match status" value="1"/>
</dbReference>
<evidence type="ECO:0000259" key="11">
    <source>
        <dbReference type="Pfam" id="PF03725"/>
    </source>
</evidence>
<dbReference type="InterPro" id="IPR001247">
    <property type="entry name" value="ExoRNase_PH_dom1"/>
</dbReference>
<dbReference type="GO" id="GO:0034476">
    <property type="term" value="P:U5 snRNA 3'-end processing"/>
    <property type="evidence" value="ECO:0007669"/>
    <property type="project" value="TreeGrafter"/>
</dbReference>
<dbReference type="InterPro" id="IPR050590">
    <property type="entry name" value="Exosome_comp_Rrp42_subfam"/>
</dbReference>
<dbReference type="GO" id="GO:0000176">
    <property type="term" value="C:nuclear exosome (RNase complex)"/>
    <property type="evidence" value="ECO:0007669"/>
    <property type="project" value="TreeGrafter"/>
</dbReference>
<name>A0A5J9UPP3_9POAL</name>
<dbReference type="GO" id="GO:0071028">
    <property type="term" value="P:nuclear mRNA surveillance"/>
    <property type="evidence" value="ECO:0007669"/>
    <property type="project" value="TreeGrafter"/>
</dbReference>
<dbReference type="CDD" id="cd11369">
    <property type="entry name" value="RNase_PH_RRP43"/>
    <property type="match status" value="1"/>
</dbReference>
<sequence>MAAETEPAAAAASGGIAGEMEVEAYRRLFPLAFLERHLGESVRPDARRLAEARTPTVALGAVSSAHGSALVRLGDTAMLASIKLEVMSPPAESPDEGSLAVEFHMPPICSPQVRPGRPAEAAPVISKALEDVLISSGMLNLKELCLISGKASWLAYLDIYCLNADGSLFDAALISSVAAFTHLEIPLVSVGDDGRVFTVGGNEGKAKFELVNREKRKLTLGDIPFSLTCALHKDSVLADPTSSEESIIETSMTVVVDSSDRLVSIQKLGGTVASMSTIKECISLAKERRRKLREILTDCVEAMEVDQTEEV</sequence>
<feature type="domain" description="Exoribonuclease phosphorolytic" evidence="10">
    <location>
        <begin position="51"/>
        <end position="186"/>
    </location>
</feature>
<dbReference type="SUPFAM" id="SSF54211">
    <property type="entry name" value="Ribosomal protein S5 domain 2-like"/>
    <property type="match status" value="1"/>
</dbReference>
<protein>
    <recommendedName>
        <fullName evidence="9">Ribosomal RNA-processing protein 43</fullName>
    </recommendedName>
</protein>
<dbReference type="GO" id="GO:0071038">
    <property type="term" value="P:TRAMP-dependent tRNA surveillance pathway"/>
    <property type="evidence" value="ECO:0007669"/>
    <property type="project" value="TreeGrafter"/>
</dbReference>
<evidence type="ECO:0000256" key="7">
    <source>
        <dbReference type="ARBA" id="ARBA00022884"/>
    </source>
</evidence>
<organism evidence="12 13">
    <name type="scientific">Eragrostis curvula</name>
    <name type="common">weeping love grass</name>
    <dbReference type="NCBI Taxonomy" id="38414"/>
    <lineage>
        <taxon>Eukaryota</taxon>
        <taxon>Viridiplantae</taxon>
        <taxon>Streptophyta</taxon>
        <taxon>Embryophyta</taxon>
        <taxon>Tracheophyta</taxon>
        <taxon>Spermatophyta</taxon>
        <taxon>Magnoliopsida</taxon>
        <taxon>Liliopsida</taxon>
        <taxon>Poales</taxon>
        <taxon>Poaceae</taxon>
        <taxon>PACMAD clade</taxon>
        <taxon>Chloridoideae</taxon>
        <taxon>Eragrostideae</taxon>
        <taxon>Eragrostidinae</taxon>
        <taxon>Eragrostis</taxon>
    </lineage>
</organism>
<dbReference type="Proteomes" id="UP000324897">
    <property type="component" value="Chromosome 2"/>
</dbReference>
<dbReference type="GO" id="GO:0000177">
    <property type="term" value="C:cytoplasmic exosome (RNase complex)"/>
    <property type="evidence" value="ECO:0007669"/>
    <property type="project" value="TreeGrafter"/>
</dbReference>
<dbReference type="InterPro" id="IPR015847">
    <property type="entry name" value="ExoRNase_PH_dom2"/>
</dbReference>
<keyword evidence="7" id="KW-0694">RNA-binding</keyword>
<dbReference type="Pfam" id="PF01138">
    <property type="entry name" value="RNase_PH"/>
    <property type="match status" value="1"/>
</dbReference>
<comment type="subcellular location">
    <subcellularLocation>
        <location evidence="1">Cytoplasm</location>
    </subcellularLocation>
    <subcellularLocation>
        <location evidence="2">Nucleus</location>
        <location evidence="2">Nucleolus</location>
    </subcellularLocation>
</comment>
<comment type="caution">
    <text evidence="12">The sequence shown here is derived from an EMBL/GenBank/DDBJ whole genome shotgun (WGS) entry which is preliminary data.</text>
</comment>
<dbReference type="GO" id="GO:0016075">
    <property type="term" value="P:rRNA catabolic process"/>
    <property type="evidence" value="ECO:0007669"/>
    <property type="project" value="TreeGrafter"/>
</dbReference>
<dbReference type="GO" id="GO:0005730">
    <property type="term" value="C:nucleolus"/>
    <property type="evidence" value="ECO:0007669"/>
    <property type="project" value="UniProtKB-SubCell"/>
</dbReference>
<dbReference type="PANTHER" id="PTHR11097">
    <property type="entry name" value="EXOSOME COMPLEX EXONUCLEASE RIBOSOMAL RNA PROCESSING PROTEIN"/>
    <property type="match status" value="1"/>
</dbReference>
<dbReference type="PANTHER" id="PTHR11097:SF9">
    <property type="entry name" value="EXOSOME COMPLEX COMPONENT RRP43"/>
    <property type="match status" value="1"/>
</dbReference>
<evidence type="ECO:0000256" key="4">
    <source>
        <dbReference type="ARBA" id="ARBA00022490"/>
    </source>
</evidence>
<keyword evidence="4" id="KW-0963">Cytoplasm</keyword>
<dbReference type="SUPFAM" id="SSF55666">
    <property type="entry name" value="Ribonuclease PH domain 2-like"/>
    <property type="match status" value="1"/>
</dbReference>
<proteinExistence type="inferred from homology"/>
<dbReference type="Pfam" id="PF03725">
    <property type="entry name" value="RNase_PH_C"/>
    <property type="match status" value="1"/>
</dbReference>
<dbReference type="GO" id="GO:0035925">
    <property type="term" value="F:mRNA 3'-UTR AU-rich region binding"/>
    <property type="evidence" value="ECO:0007669"/>
    <property type="project" value="TreeGrafter"/>
</dbReference>
<dbReference type="InterPro" id="IPR027408">
    <property type="entry name" value="PNPase/RNase_PH_dom_sf"/>
</dbReference>
<dbReference type="AlphaFoldDB" id="A0A5J9UPP3"/>
<evidence type="ECO:0000256" key="1">
    <source>
        <dbReference type="ARBA" id="ARBA00004496"/>
    </source>
</evidence>
<dbReference type="GO" id="GO:0000467">
    <property type="term" value="P:exonucleolytic trimming to generate mature 3'-end of 5.8S rRNA from tricistronic rRNA transcript (SSU-rRNA, 5.8S rRNA, LSU-rRNA)"/>
    <property type="evidence" value="ECO:0007669"/>
    <property type="project" value="TreeGrafter"/>
</dbReference>
<evidence type="ECO:0000256" key="2">
    <source>
        <dbReference type="ARBA" id="ARBA00004604"/>
    </source>
</evidence>
<evidence type="ECO:0000256" key="8">
    <source>
        <dbReference type="ARBA" id="ARBA00023242"/>
    </source>
</evidence>
<evidence type="ECO:0000313" key="12">
    <source>
        <dbReference type="EMBL" id="TVU25703.1"/>
    </source>
</evidence>
<accession>A0A5J9UPP3</accession>
<dbReference type="FunFam" id="3.30.230.70:FF:000018">
    <property type="entry name" value="Exosome complex exonuclease RRP43"/>
    <property type="match status" value="1"/>
</dbReference>
<keyword evidence="5" id="KW-0698">rRNA processing</keyword>
<dbReference type="OrthoDB" id="45882at2759"/>
<comment type="similarity">
    <text evidence="3">Belongs to the RNase PH family.</text>
</comment>
<dbReference type="GO" id="GO:0034475">
    <property type="term" value="P:U4 snRNA 3'-end processing"/>
    <property type="evidence" value="ECO:0007669"/>
    <property type="project" value="TreeGrafter"/>
</dbReference>
<evidence type="ECO:0000256" key="3">
    <source>
        <dbReference type="ARBA" id="ARBA00006678"/>
    </source>
</evidence>
<keyword evidence="13" id="KW-1185">Reference proteome</keyword>
<dbReference type="InterPro" id="IPR033196">
    <property type="entry name" value="Rrp43"/>
</dbReference>
<dbReference type="InterPro" id="IPR020568">
    <property type="entry name" value="Ribosomal_Su5_D2-typ_SF"/>
</dbReference>
<feature type="domain" description="Exoribonuclease phosphorolytic" evidence="11">
    <location>
        <begin position="222"/>
        <end position="288"/>
    </location>
</feature>
<dbReference type="EMBL" id="RWGY01000013">
    <property type="protein sequence ID" value="TVU25703.1"/>
    <property type="molecule type" value="Genomic_DNA"/>
</dbReference>
<evidence type="ECO:0000256" key="5">
    <source>
        <dbReference type="ARBA" id="ARBA00022552"/>
    </source>
</evidence>
<dbReference type="Gramene" id="TVU25703">
    <property type="protein sequence ID" value="TVU25703"/>
    <property type="gene ID" value="EJB05_28208"/>
</dbReference>
<dbReference type="GO" id="GO:0071035">
    <property type="term" value="P:nuclear polyadenylation-dependent rRNA catabolic process"/>
    <property type="evidence" value="ECO:0007669"/>
    <property type="project" value="TreeGrafter"/>
</dbReference>
<evidence type="ECO:0000313" key="13">
    <source>
        <dbReference type="Proteomes" id="UP000324897"/>
    </source>
</evidence>
<evidence type="ECO:0000256" key="6">
    <source>
        <dbReference type="ARBA" id="ARBA00022835"/>
    </source>
</evidence>
<evidence type="ECO:0000256" key="9">
    <source>
        <dbReference type="ARBA" id="ARBA00030617"/>
    </source>
</evidence>
<gene>
    <name evidence="12" type="ORF">EJB05_28208</name>
</gene>
<keyword evidence="8" id="KW-0539">Nucleus</keyword>
<dbReference type="GO" id="GO:0034473">
    <property type="term" value="P:U1 snRNA 3'-end processing"/>
    <property type="evidence" value="ECO:0007669"/>
    <property type="project" value="TreeGrafter"/>
</dbReference>
<evidence type="ECO:0000259" key="10">
    <source>
        <dbReference type="Pfam" id="PF01138"/>
    </source>
</evidence>